<dbReference type="PANTHER" id="PTHR48045">
    <property type="entry name" value="UDP-GLYCOSYLTRANSFERASE 72B1"/>
    <property type="match status" value="1"/>
</dbReference>
<organism evidence="2 3">
    <name type="scientific">Sphaerobolus stellatus (strain SS14)</name>
    <dbReference type="NCBI Taxonomy" id="990650"/>
    <lineage>
        <taxon>Eukaryota</taxon>
        <taxon>Fungi</taxon>
        <taxon>Dikarya</taxon>
        <taxon>Basidiomycota</taxon>
        <taxon>Agaricomycotina</taxon>
        <taxon>Agaricomycetes</taxon>
        <taxon>Phallomycetidae</taxon>
        <taxon>Geastrales</taxon>
        <taxon>Sphaerobolaceae</taxon>
        <taxon>Sphaerobolus</taxon>
    </lineage>
</organism>
<reference evidence="2 3" key="1">
    <citation type="submission" date="2014-06" db="EMBL/GenBank/DDBJ databases">
        <title>Evolutionary Origins and Diversification of the Mycorrhizal Mutualists.</title>
        <authorList>
            <consortium name="DOE Joint Genome Institute"/>
            <consortium name="Mycorrhizal Genomics Consortium"/>
            <person name="Kohler A."/>
            <person name="Kuo A."/>
            <person name="Nagy L.G."/>
            <person name="Floudas D."/>
            <person name="Copeland A."/>
            <person name="Barry K.W."/>
            <person name="Cichocki N."/>
            <person name="Veneault-Fourrey C."/>
            <person name="LaButti K."/>
            <person name="Lindquist E.A."/>
            <person name="Lipzen A."/>
            <person name="Lundell T."/>
            <person name="Morin E."/>
            <person name="Murat C."/>
            <person name="Riley R."/>
            <person name="Ohm R."/>
            <person name="Sun H."/>
            <person name="Tunlid A."/>
            <person name="Henrissat B."/>
            <person name="Grigoriev I.V."/>
            <person name="Hibbett D.S."/>
            <person name="Martin F."/>
        </authorList>
    </citation>
    <scope>NUCLEOTIDE SEQUENCE [LARGE SCALE GENOMIC DNA]</scope>
    <source>
        <strain evidence="2 3">SS14</strain>
    </source>
</reference>
<dbReference type="GO" id="GO:0008194">
    <property type="term" value="F:UDP-glycosyltransferase activity"/>
    <property type="evidence" value="ECO:0007669"/>
    <property type="project" value="InterPro"/>
</dbReference>
<evidence type="ECO:0000313" key="3">
    <source>
        <dbReference type="Proteomes" id="UP000054279"/>
    </source>
</evidence>
<keyword evidence="3" id="KW-1185">Reference proteome</keyword>
<dbReference type="Proteomes" id="UP000054279">
    <property type="component" value="Unassembled WGS sequence"/>
</dbReference>
<gene>
    <name evidence="2" type="ORF">M422DRAFT_94391</name>
</gene>
<sequence>IAFGSSWWPDSKQIWTLVDVLIEQKAPFVIPLRMLRSLISTCASFPTAVVPDEIATKVKESGIGLFSTWTPQQLILAHKAPLILQATGWFLSHCGQNSVLESMAEGVPMIAWLILGDQPDNAALLSIKLCVAYQLTEARTGDAGLKALKRGVQPTGTIQALEREAREILEKARGPDGKIKRCNAQVIKEKMKAAWEENGEALTEIRRLLE</sequence>
<dbReference type="Gene3D" id="3.40.50.2000">
    <property type="entry name" value="Glycogen Phosphorylase B"/>
    <property type="match status" value="1"/>
</dbReference>
<dbReference type="Pfam" id="PF00201">
    <property type="entry name" value="UDPGT"/>
    <property type="match status" value="1"/>
</dbReference>
<dbReference type="OrthoDB" id="5835829at2759"/>
<keyword evidence="1 2" id="KW-0808">Transferase</keyword>
<evidence type="ECO:0000256" key="1">
    <source>
        <dbReference type="ARBA" id="ARBA00022679"/>
    </source>
</evidence>
<feature type="non-terminal residue" evidence="2">
    <location>
        <position position="1"/>
    </location>
</feature>
<evidence type="ECO:0000313" key="2">
    <source>
        <dbReference type="EMBL" id="KIJ36596.1"/>
    </source>
</evidence>
<feature type="non-terminal residue" evidence="2">
    <location>
        <position position="210"/>
    </location>
</feature>
<dbReference type="HOGENOM" id="CLU_001724_12_0_1"/>
<proteinExistence type="predicted"/>
<protein>
    <submittedName>
        <fullName evidence="2">Glycosyltransferase family 1 protein</fullName>
    </submittedName>
</protein>
<dbReference type="EMBL" id="KN837176">
    <property type="protein sequence ID" value="KIJ36596.1"/>
    <property type="molecule type" value="Genomic_DNA"/>
</dbReference>
<dbReference type="SUPFAM" id="SSF53756">
    <property type="entry name" value="UDP-Glycosyltransferase/glycogen phosphorylase"/>
    <property type="match status" value="1"/>
</dbReference>
<dbReference type="PANTHER" id="PTHR48045:SF31">
    <property type="entry name" value="UDP-GLYCOSYLTRANSFERASE 76B1-LIKE"/>
    <property type="match status" value="1"/>
</dbReference>
<accession>A0A0C9VGY8</accession>
<dbReference type="AlphaFoldDB" id="A0A0C9VGY8"/>
<name>A0A0C9VGY8_SPHS4</name>
<dbReference type="InterPro" id="IPR002213">
    <property type="entry name" value="UDP_glucos_trans"/>
</dbReference>